<dbReference type="Pfam" id="PF01494">
    <property type="entry name" value="FAD_binding_3"/>
    <property type="match status" value="1"/>
</dbReference>
<keyword evidence="5" id="KW-1185">Reference proteome</keyword>
<dbReference type="RefSeq" id="WP_201920021.1">
    <property type="nucleotide sequence ID" value="NZ_JAERQG010000002.1"/>
</dbReference>
<dbReference type="SUPFAM" id="SSF51905">
    <property type="entry name" value="FAD/NAD(P)-binding domain"/>
    <property type="match status" value="1"/>
</dbReference>
<organism evidence="4 5">
    <name type="scientific">Marivirga atlantica</name>
    <dbReference type="NCBI Taxonomy" id="1548457"/>
    <lineage>
        <taxon>Bacteria</taxon>
        <taxon>Pseudomonadati</taxon>
        <taxon>Bacteroidota</taxon>
        <taxon>Cytophagia</taxon>
        <taxon>Cytophagales</taxon>
        <taxon>Marivirgaceae</taxon>
        <taxon>Marivirga</taxon>
    </lineage>
</organism>
<dbReference type="InterPro" id="IPR036188">
    <property type="entry name" value="FAD/NAD-bd_sf"/>
</dbReference>
<evidence type="ECO:0000256" key="1">
    <source>
        <dbReference type="ARBA" id="ARBA00023002"/>
    </source>
</evidence>
<evidence type="ECO:0000313" key="4">
    <source>
        <dbReference type="EMBL" id="MBL0765423.1"/>
    </source>
</evidence>
<sequence length="374" mass="41781">MEIVIIGGGITGLSTALALNKVGIPSTVYEQAENLNEIGAGVWLQPNAIQVLQWLGIYRDILKEGCLLNKMEITYPNLKPIKRIKNQVVADRYGNQTIAIHRWKLQQLLYNKCDHLGIVKLGMPYTKHETNNGKIEIHFKHTTIQADLLMGADGIKSNVRKSMGLPSDFHTSGQICCRGIANIELPTYLRNEGKEVWGNKVRFGFSQLSSDSVYFFAVVNKEIAPKDITKKSLSTLFKDFDLIVKDIIEASGDMHVAELMDLKRLSTWHDSNTCLIGDAAHATTPNMGQGACQGIEDAYYISNILKNTNTSLAAFKAFENQRRKKVDYVVNNSWTFGKMAHSTLGQLALRGIMKLTPEKVMSKQMNKLYTVEGL</sequence>
<feature type="domain" description="FAD-binding" evidence="3">
    <location>
        <begin position="2"/>
        <end position="324"/>
    </location>
</feature>
<dbReference type="GO" id="GO:0004497">
    <property type="term" value="F:monooxygenase activity"/>
    <property type="evidence" value="ECO:0007669"/>
    <property type="project" value="UniProtKB-KW"/>
</dbReference>
<evidence type="ECO:0000256" key="2">
    <source>
        <dbReference type="ARBA" id="ARBA00023033"/>
    </source>
</evidence>
<dbReference type="PANTHER" id="PTHR13789:SF309">
    <property type="entry name" value="PUTATIVE (AFU_ORTHOLOGUE AFUA_6G14510)-RELATED"/>
    <property type="match status" value="1"/>
</dbReference>
<dbReference type="Gene3D" id="3.50.50.60">
    <property type="entry name" value="FAD/NAD(P)-binding domain"/>
    <property type="match status" value="1"/>
</dbReference>
<dbReference type="PANTHER" id="PTHR13789">
    <property type="entry name" value="MONOOXYGENASE"/>
    <property type="match status" value="1"/>
</dbReference>
<keyword evidence="2 4" id="KW-0503">Monooxygenase</keyword>
<keyword evidence="1" id="KW-0560">Oxidoreductase</keyword>
<dbReference type="Proteomes" id="UP000642920">
    <property type="component" value="Unassembled WGS sequence"/>
</dbReference>
<evidence type="ECO:0000259" key="3">
    <source>
        <dbReference type="Pfam" id="PF01494"/>
    </source>
</evidence>
<dbReference type="EMBL" id="JAERQG010000002">
    <property type="protein sequence ID" value="MBL0765423.1"/>
    <property type="molecule type" value="Genomic_DNA"/>
</dbReference>
<reference evidence="4" key="1">
    <citation type="submission" date="2021-01" db="EMBL/GenBank/DDBJ databases">
        <title>Marivirga sp. nov., isolated from intertidal surface sediments.</title>
        <authorList>
            <person name="Zhang M."/>
        </authorList>
    </citation>
    <scope>NUCLEOTIDE SEQUENCE</scope>
    <source>
        <strain evidence="4">SM1354</strain>
    </source>
</reference>
<proteinExistence type="predicted"/>
<dbReference type="AlphaFoldDB" id="A0A937DH23"/>
<protein>
    <submittedName>
        <fullName evidence="4">FAD-dependent monooxygenase</fullName>
    </submittedName>
</protein>
<dbReference type="InterPro" id="IPR050493">
    <property type="entry name" value="FAD-dep_Monooxygenase_BioMet"/>
</dbReference>
<name>A0A937DH23_9BACT</name>
<comment type="caution">
    <text evidence="4">The sequence shown here is derived from an EMBL/GenBank/DDBJ whole genome shotgun (WGS) entry which is preliminary data.</text>
</comment>
<gene>
    <name evidence="4" type="ORF">JKP34_09190</name>
</gene>
<evidence type="ECO:0000313" key="5">
    <source>
        <dbReference type="Proteomes" id="UP000642920"/>
    </source>
</evidence>
<accession>A0A937DH23</accession>
<dbReference type="GO" id="GO:0071949">
    <property type="term" value="F:FAD binding"/>
    <property type="evidence" value="ECO:0007669"/>
    <property type="project" value="InterPro"/>
</dbReference>
<dbReference type="InterPro" id="IPR002938">
    <property type="entry name" value="FAD-bd"/>
</dbReference>
<dbReference type="PRINTS" id="PR00420">
    <property type="entry name" value="RNGMNOXGNASE"/>
</dbReference>